<keyword evidence="4" id="KW-0233">DNA recombination</keyword>
<comment type="similarity">
    <text evidence="1">Belongs to the 'phage' integrase family.</text>
</comment>
<dbReference type="EMBL" id="AEBR01000063">
    <property type="protein sequence ID" value="EFM82449.1"/>
    <property type="molecule type" value="Genomic_DNA"/>
</dbReference>
<dbReference type="Proteomes" id="UP000004846">
    <property type="component" value="Unassembled WGS sequence"/>
</dbReference>
<name>A0A125W4Y8_ENTFL</name>
<dbReference type="Pfam" id="PF00589">
    <property type="entry name" value="Phage_integrase"/>
    <property type="match status" value="1"/>
</dbReference>
<feature type="domain" description="Tyr recombinase" evidence="6">
    <location>
        <begin position="106"/>
        <end position="293"/>
    </location>
</feature>
<dbReference type="InterPro" id="IPR050090">
    <property type="entry name" value="Tyrosine_recombinase_XerCD"/>
</dbReference>
<evidence type="ECO:0000256" key="1">
    <source>
        <dbReference type="ARBA" id="ARBA00008857"/>
    </source>
</evidence>
<dbReference type="RefSeq" id="WP_002402263.1">
    <property type="nucleotide sequence ID" value="NZ_GL454461.1"/>
</dbReference>
<dbReference type="InterPro" id="IPR002104">
    <property type="entry name" value="Integrase_catalytic"/>
</dbReference>
<dbReference type="SUPFAM" id="SSF56349">
    <property type="entry name" value="DNA breaking-rejoining enzymes"/>
    <property type="match status" value="1"/>
</dbReference>
<dbReference type="GO" id="GO:0015074">
    <property type="term" value="P:DNA integration"/>
    <property type="evidence" value="ECO:0007669"/>
    <property type="project" value="UniProtKB-KW"/>
</dbReference>
<dbReference type="PROSITE" id="PS51898">
    <property type="entry name" value="TYR_RECOMBINASE"/>
    <property type="match status" value="1"/>
</dbReference>
<protein>
    <submittedName>
        <fullName evidence="8">Phage integrase SAM-like domain protein</fullName>
    </submittedName>
</protein>
<keyword evidence="2" id="KW-0229">DNA integration</keyword>
<dbReference type="PROSITE" id="PS51900">
    <property type="entry name" value="CB"/>
    <property type="match status" value="1"/>
</dbReference>
<dbReference type="InterPro" id="IPR044068">
    <property type="entry name" value="CB"/>
</dbReference>
<feature type="domain" description="Core-binding (CB)" evidence="7">
    <location>
        <begin position="1"/>
        <end position="85"/>
    </location>
</feature>
<dbReference type="PANTHER" id="PTHR30349:SF41">
    <property type="entry name" value="INTEGRASE_RECOMBINASE PROTEIN MJ0367-RELATED"/>
    <property type="match status" value="1"/>
</dbReference>
<gene>
    <name evidence="8" type="ORF">HMPREF9498_01864</name>
</gene>
<dbReference type="CDD" id="cd00397">
    <property type="entry name" value="DNA_BRE_C"/>
    <property type="match status" value="1"/>
</dbReference>
<proteinExistence type="inferred from homology"/>
<evidence type="ECO:0000259" key="6">
    <source>
        <dbReference type="PROSITE" id="PS51898"/>
    </source>
</evidence>
<dbReference type="InterPro" id="IPR011010">
    <property type="entry name" value="DNA_brk_join_enz"/>
</dbReference>
<dbReference type="Gene3D" id="1.10.443.10">
    <property type="entry name" value="Intergrase catalytic core"/>
    <property type="match status" value="1"/>
</dbReference>
<organism evidence="8 9">
    <name type="scientific">Enterococcus faecalis TX4248</name>
    <dbReference type="NCBI Taxonomy" id="749495"/>
    <lineage>
        <taxon>Bacteria</taxon>
        <taxon>Bacillati</taxon>
        <taxon>Bacillota</taxon>
        <taxon>Bacilli</taxon>
        <taxon>Lactobacillales</taxon>
        <taxon>Enterococcaceae</taxon>
        <taxon>Enterococcus</taxon>
    </lineage>
</organism>
<sequence>MNWEDIILEFCMDITVRGFSKITIKNYKSKLRNTANFFKSINVEPLQLEKKHIKSWIIDMQEKEMQASTINVSVSRLKKLFDYMLIEKYIDYNPFVDIERLKEQRKVIYPLNDYEIKQMLTVAKKHPYKHIAQRNVVILMLMIECGLRISEVCEIRDEDIMNNQIIIRKSKNNKDRAVAVSPILKKEIIKYQRIKKRKYGLLEGNLFIVSNLGKKLNEKSIWQIMQEIKKQIDIRDCVRFSGHTLRHTYASMQLRNGLDIYTLSLNMGHSSIEMTQRYVQTLNSEDFIEKSIKTSTLMNLR</sequence>
<dbReference type="Gene3D" id="1.10.150.130">
    <property type="match status" value="1"/>
</dbReference>
<evidence type="ECO:0000256" key="2">
    <source>
        <dbReference type="ARBA" id="ARBA00022908"/>
    </source>
</evidence>
<keyword evidence="3 5" id="KW-0238">DNA-binding</keyword>
<dbReference type="GO" id="GO:0006310">
    <property type="term" value="P:DNA recombination"/>
    <property type="evidence" value="ECO:0007669"/>
    <property type="project" value="UniProtKB-KW"/>
</dbReference>
<dbReference type="PANTHER" id="PTHR30349">
    <property type="entry name" value="PHAGE INTEGRASE-RELATED"/>
    <property type="match status" value="1"/>
</dbReference>
<reference evidence="9" key="1">
    <citation type="submission" date="2010-07" db="EMBL/GenBank/DDBJ databases">
        <authorList>
            <person name="Weinstock G."/>
            <person name="Sodergren E."/>
            <person name="Clifton S."/>
            <person name="Fulton L."/>
            <person name="Fulton B."/>
            <person name="Courtney L."/>
            <person name="Fronick C."/>
            <person name="Harrison M."/>
            <person name="Strong C."/>
            <person name="Farmer C."/>
            <person name="Delahaunty K."/>
            <person name="Markovic C."/>
            <person name="Hall O."/>
            <person name="Minx P."/>
            <person name="Tomlinson C."/>
            <person name="Mitreva M."/>
            <person name="Hou S."/>
            <person name="Chen J."/>
            <person name="Wollam A."/>
            <person name="Pepin K.H."/>
            <person name="Johnson M."/>
            <person name="Bhonagiri V."/>
            <person name="Zhang X."/>
            <person name="Suruliraj S."/>
            <person name="Warren W."/>
            <person name="Chinwalla A."/>
            <person name="Mardis E.R."/>
            <person name="Wilson R.K."/>
        </authorList>
    </citation>
    <scope>NUCLEOTIDE SEQUENCE [LARGE SCALE GENOMIC DNA]</scope>
    <source>
        <strain evidence="9">TX4248</strain>
    </source>
</reference>
<dbReference type="InterPro" id="IPR013762">
    <property type="entry name" value="Integrase-like_cat_sf"/>
</dbReference>
<evidence type="ECO:0000259" key="7">
    <source>
        <dbReference type="PROSITE" id="PS51900"/>
    </source>
</evidence>
<dbReference type="InterPro" id="IPR010998">
    <property type="entry name" value="Integrase_recombinase_N"/>
</dbReference>
<comment type="caution">
    <text evidence="8">The sequence shown here is derived from an EMBL/GenBank/DDBJ whole genome shotgun (WGS) entry which is preliminary data.</text>
</comment>
<evidence type="ECO:0000256" key="3">
    <source>
        <dbReference type="ARBA" id="ARBA00023125"/>
    </source>
</evidence>
<dbReference type="HOGENOM" id="CLU_027562_9_2_9"/>
<evidence type="ECO:0000313" key="8">
    <source>
        <dbReference type="EMBL" id="EFM82449.1"/>
    </source>
</evidence>
<dbReference type="AlphaFoldDB" id="A0A125W4Y8"/>
<dbReference type="InterPro" id="IPR004107">
    <property type="entry name" value="Integrase_SAM-like_N"/>
</dbReference>
<evidence type="ECO:0000256" key="4">
    <source>
        <dbReference type="ARBA" id="ARBA00023172"/>
    </source>
</evidence>
<dbReference type="Pfam" id="PF13495">
    <property type="entry name" value="Phage_int_SAM_4"/>
    <property type="match status" value="1"/>
</dbReference>
<dbReference type="GO" id="GO:0003677">
    <property type="term" value="F:DNA binding"/>
    <property type="evidence" value="ECO:0007669"/>
    <property type="project" value="UniProtKB-UniRule"/>
</dbReference>
<evidence type="ECO:0000256" key="5">
    <source>
        <dbReference type="PROSITE-ProRule" id="PRU01248"/>
    </source>
</evidence>
<accession>A0A125W4Y8</accession>
<evidence type="ECO:0000313" key="9">
    <source>
        <dbReference type="Proteomes" id="UP000004846"/>
    </source>
</evidence>